<feature type="coiled-coil region" evidence="1">
    <location>
        <begin position="189"/>
        <end position="224"/>
    </location>
</feature>
<dbReference type="Proteomes" id="UP000231503">
    <property type="component" value="Unassembled WGS sequence"/>
</dbReference>
<dbReference type="InterPro" id="IPR023346">
    <property type="entry name" value="Lysozyme-like_dom_sf"/>
</dbReference>
<accession>A0A2H0TD76</accession>
<organism evidence="2 3">
    <name type="scientific">Candidatus Niyogibacteria bacterium CG10_big_fil_rev_8_21_14_0_10_46_36</name>
    <dbReference type="NCBI Taxonomy" id="1974726"/>
    <lineage>
        <taxon>Bacteria</taxon>
        <taxon>Candidatus Niyogiibacteriota</taxon>
    </lineage>
</organism>
<proteinExistence type="predicted"/>
<evidence type="ECO:0008006" key="4">
    <source>
        <dbReference type="Google" id="ProtNLM"/>
    </source>
</evidence>
<gene>
    <name evidence="2" type="ORF">COU47_02950</name>
</gene>
<evidence type="ECO:0000256" key="1">
    <source>
        <dbReference type="SAM" id="Coils"/>
    </source>
</evidence>
<comment type="caution">
    <text evidence="2">The sequence shown here is derived from an EMBL/GenBank/DDBJ whole genome shotgun (WGS) entry which is preliminary data.</text>
</comment>
<feature type="coiled-coil region" evidence="1">
    <location>
        <begin position="36"/>
        <end position="126"/>
    </location>
</feature>
<reference evidence="3" key="1">
    <citation type="submission" date="2017-09" db="EMBL/GenBank/DDBJ databases">
        <title>Depth-based differentiation of microbial function through sediment-hosted aquifers and enrichment of novel symbionts in the deep terrestrial subsurface.</title>
        <authorList>
            <person name="Probst A.J."/>
            <person name="Ladd B."/>
            <person name="Jarett J.K."/>
            <person name="Geller-Mcgrath D.E."/>
            <person name="Sieber C.M.K."/>
            <person name="Emerson J.B."/>
            <person name="Anantharaman K."/>
            <person name="Thomas B.C."/>
            <person name="Malmstrom R."/>
            <person name="Stieglmeier M."/>
            <person name="Klingl A."/>
            <person name="Woyke T."/>
            <person name="Ryan C.M."/>
            <person name="Banfield J.F."/>
        </authorList>
    </citation>
    <scope>NUCLEOTIDE SEQUENCE [LARGE SCALE GENOMIC DNA]</scope>
</reference>
<dbReference type="EMBL" id="PFCO01000006">
    <property type="protein sequence ID" value="PIR69506.1"/>
    <property type="molecule type" value="Genomic_DNA"/>
</dbReference>
<evidence type="ECO:0000313" key="2">
    <source>
        <dbReference type="EMBL" id="PIR69506.1"/>
    </source>
</evidence>
<keyword evidence="1" id="KW-0175">Coiled coil</keyword>
<name>A0A2H0TD76_9BACT</name>
<dbReference type="Gene3D" id="1.10.530.10">
    <property type="match status" value="1"/>
</dbReference>
<dbReference type="Gene3D" id="6.10.250.3150">
    <property type="match status" value="1"/>
</dbReference>
<dbReference type="AlphaFoldDB" id="A0A2H0TD76"/>
<protein>
    <recommendedName>
        <fullName evidence="4">Transglycosylase SLT domain-containing protein</fullName>
    </recommendedName>
</protein>
<sequence>MGNKFHYLFILGGVVVLVPFFLSAQTVNPALVGERRAELEAELAELETQIEGFRGVISEKQKERTSLERDVAILDAQIEKSRLEIRARNLTISKLTESIGEKSTLITSLDQKIDSEKESLSELLRKVYELDQTSLVELMLSYETLSDFFVDFDNFDTVQVALQFSFGEIRRTQATAGEERTSLEERKTEEVQLRALQELERQRIEQQEKEKQNLLNITKGVEAEYQKILAGREKDAAKIRSELFLLQGSAAIPFEKAVEYANAAFQLTGVRPAFILGVVAQESNLGENVGQCLLTNQPSKGDGKGINTGRIFSGVMKPSRDVDVFVQITQELGLDPYSMVVSCPPGYGYGGAMGPAQFIPSTWILYKDKIAQLTGQNPPNPWDPRTAFIASAVLLKENGAAAGTYQAERLAALRYFAGWVNANKASYAFYGDDVMALATKYQNQIDIISR</sequence>
<dbReference type="SUPFAM" id="SSF53955">
    <property type="entry name" value="Lysozyme-like"/>
    <property type="match status" value="1"/>
</dbReference>
<evidence type="ECO:0000313" key="3">
    <source>
        <dbReference type="Proteomes" id="UP000231503"/>
    </source>
</evidence>